<protein>
    <submittedName>
        <fullName evidence="1">Uncharacterized protein</fullName>
    </submittedName>
</protein>
<comment type="caution">
    <text evidence="1">The sequence shown here is derived from an EMBL/GenBank/DDBJ whole genome shotgun (WGS) entry which is preliminary data.</text>
</comment>
<gene>
    <name evidence="1" type="ORF">J2Z76_001009</name>
</gene>
<keyword evidence="2" id="KW-1185">Reference proteome</keyword>
<sequence length="36" mass="4292">MSIYIIYSIANSNLTMKLHSKIKFDESSFYLKYDIN</sequence>
<reference evidence="1 2" key="1">
    <citation type="submission" date="2021-03" db="EMBL/GenBank/DDBJ databases">
        <title>Genomic Encyclopedia of Type Strains, Phase IV (KMG-IV): sequencing the most valuable type-strain genomes for metagenomic binning, comparative biology and taxonomic classification.</title>
        <authorList>
            <person name="Goeker M."/>
        </authorList>
    </citation>
    <scope>NUCLEOTIDE SEQUENCE [LARGE SCALE GENOMIC DNA]</scope>
    <source>
        <strain evidence="1 2">DSM 24004</strain>
    </source>
</reference>
<evidence type="ECO:0000313" key="2">
    <source>
        <dbReference type="Proteomes" id="UP001519342"/>
    </source>
</evidence>
<dbReference type="Proteomes" id="UP001519342">
    <property type="component" value="Unassembled WGS sequence"/>
</dbReference>
<accession>A0ABS4GCA3</accession>
<organism evidence="1 2">
    <name type="scientific">Sedimentibacter acidaminivorans</name>
    <dbReference type="NCBI Taxonomy" id="913099"/>
    <lineage>
        <taxon>Bacteria</taxon>
        <taxon>Bacillati</taxon>
        <taxon>Bacillota</taxon>
        <taxon>Tissierellia</taxon>
        <taxon>Sedimentibacter</taxon>
    </lineage>
</organism>
<name>A0ABS4GCA3_9FIRM</name>
<proteinExistence type="predicted"/>
<evidence type="ECO:0000313" key="1">
    <source>
        <dbReference type="EMBL" id="MBP1925152.1"/>
    </source>
</evidence>
<dbReference type="EMBL" id="JAGGKS010000002">
    <property type="protein sequence ID" value="MBP1925152.1"/>
    <property type="molecule type" value="Genomic_DNA"/>
</dbReference>